<proteinExistence type="predicted"/>
<evidence type="ECO:0000256" key="1">
    <source>
        <dbReference type="SAM" id="MobiDB-lite"/>
    </source>
</evidence>
<feature type="region of interest" description="Disordered" evidence="1">
    <location>
        <begin position="83"/>
        <end position="104"/>
    </location>
</feature>
<feature type="compositionally biased region" description="Polar residues" evidence="1">
    <location>
        <begin position="83"/>
        <end position="92"/>
    </location>
</feature>
<dbReference type="Pfam" id="PF02037">
    <property type="entry name" value="SAP"/>
    <property type="match status" value="1"/>
</dbReference>
<evidence type="ECO:0000313" key="4">
    <source>
        <dbReference type="Proteomes" id="UP000799750"/>
    </source>
</evidence>
<dbReference type="OrthoDB" id="3993201at2759"/>
<keyword evidence="4" id="KW-1185">Reference proteome</keyword>
<accession>A0A6A6QE80</accession>
<dbReference type="InterPro" id="IPR036361">
    <property type="entry name" value="SAP_dom_sf"/>
</dbReference>
<feature type="domain" description="SAP" evidence="2">
    <location>
        <begin position="53"/>
        <end position="79"/>
    </location>
</feature>
<dbReference type="AlphaFoldDB" id="A0A6A6QE80"/>
<protein>
    <recommendedName>
        <fullName evidence="2">SAP domain-containing protein</fullName>
    </recommendedName>
</protein>
<evidence type="ECO:0000313" key="3">
    <source>
        <dbReference type="EMBL" id="KAF2490705.1"/>
    </source>
</evidence>
<dbReference type="InterPro" id="IPR003034">
    <property type="entry name" value="SAP_dom"/>
</dbReference>
<sequence>MAASRASSLRALNRLAVGTAQIRGLHMTGPSTFSSLLTTERPAINLPRDTEGLRAECKKRNLPTTGSNTELTNRLTAHETVNSRAYSTTRPSRPTILAPASSDVRSRQFNTSRALKAVNDTSTMDFAYLPDFDPDLSPAPLLPRVPLLPSTFYSSAAEIPSYATGGEVADEGAGVMKPEIVTASLDGTHIHAPSAMSEVSDSGAVDFQGLAEKVGKAVEGKVGGEEGGMARQVWGGLVEDLFGPRGGRPAA</sequence>
<reference evidence="3" key="1">
    <citation type="journal article" date="2020" name="Stud. Mycol.">
        <title>101 Dothideomycetes genomes: a test case for predicting lifestyles and emergence of pathogens.</title>
        <authorList>
            <person name="Haridas S."/>
            <person name="Albert R."/>
            <person name="Binder M."/>
            <person name="Bloem J."/>
            <person name="Labutti K."/>
            <person name="Salamov A."/>
            <person name="Andreopoulos B."/>
            <person name="Baker S."/>
            <person name="Barry K."/>
            <person name="Bills G."/>
            <person name="Bluhm B."/>
            <person name="Cannon C."/>
            <person name="Castanera R."/>
            <person name="Culley D."/>
            <person name="Daum C."/>
            <person name="Ezra D."/>
            <person name="Gonzalez J."/>
            <person name="Henrissat B."/>
            <person name="Kuo A."/>
            <person name="Liang C."/>
            <person name="Lipzen A."/>
            <person name="Lutzoni F."/>
            <person name="Magnuson J."/>
            <person name="Mondo S."/>
            <person name="Nolan M."/>
            <person name="Ohm R."/>
            <person name="Pangilinan J."/>
            <person name="Park H.-J."/>
            <person name="Ramirez L."/>
            <person name="Alfaro M."/>
            <person name="Sun H."/>
            <person name="Tritt A."/>
            <person name="Yoshinaga Y."/>
            <person name="Zwiers L.-H."/>
            <person name="Turgeon B."/>
            <person name="Goodwin S."/>
            <person name="Spatafora J."/>
            <person name="Crous P."/>
            <person name="Grigoriev I."/>
        </authorList>
    </citation>
    <scope>NUCLEOTIDE SEQUENCE</scope>
    <source>
        <strain evidence="3">CBS 269.34</strain>
    </source>
</reference>
<dbReference type="EMBL" id="MU004196">
    <property type="protein sequence ID" value="KAF2490705.1"/>
    <property type="molecule type" value="Genomic_DNA"/>
</dbReference>
<dbReference type="Proteomes" id="UP000799750">
    <property type="component" value="Unassembled WGS sequence"/>
</dbReference>
<name>A0A6A6QE80_9PEZI</name>
<dbReference type="Gene3D" id="1.10.720.30">
    <property type="entry name" value="SAP domain"/>
    <property type="match status" value="1"/>
</dbReference>
<gene>
    <name evidence="3" type="ORF">BU16DRAFT_585094</name>
</gene>
<evidence type="ECO:0000259" key="2">
    <source>
        <dbReference type="Pfam" id="PF02037"/>
    </source>
</evidence>
<organism evidence="3 4">
    <name type="scientific">Lophium mytilinum</name>
    <dbReference type="NCBI Taxonomy" id="390894"/>
    <lineage>
        <taxon>Eukaryota</taxon>
        <taxon>Fungi</taxon>
        <taxon>Dikarya</taxon>
        <taxon>Ascomycota</taxon>
        <taxon>Pezizomycotina</taxon>
        <taxon>Dothideomycetes</taxon>
        <taxon>Pleosporomycetidae</taxon>
        <taxon>Mytilinidiales</taxon>
        <taxon>Mytilinidiaceae</taxon>
        <taxon>Lophium</taxon>
    </lineage>
</organism>